<accession>M4B6A3</accession>
<dbReference type="AlphaFoldDB" id="M4B6A3"/>
<protein>
    <submittedName>
        <fullName evidence="2">Uncharacterized protein</fullName>
    </submittedName>
</protein>
<sequence length="61" mass="6579">MLANEAGTGECGNYVLVHIRAGGSNVLVLVLVAWTQRCSKSRRLLVLSVGNLQLLNRIPTC</sequence>
<organism evidence="2 3">
    <name type="scientific">Hyaloperonospora arabidopsidis (strain Emoy2)</name>
    <name type="common">Downy mildew agent</name>
    <name type="synonym">Peronospora arabidopsidis</name>
    <dbReference type="NCBI Taxonomy" id="559515"/>
    <lineage>
        <taxon>Eukaryota</taxon>
        <taxon>Sar</taxon>
        <taxon>Stramenopiles</taxon>
        <taxon>Oomycota</taxon>
        <taxon>Peronosporomycetes</taxon>
        <taxon>Peronosporales</taxon>
        <taxon>Peronosporaceae</taxon>
        <taxon>Hyaloperonospora</taxon>
    </lineage>
</organism>
<dbReference type="EnsemblProtists" id="HpaT801804">
    <property type="protein sequence ID" value="HpaP801804"/>
    <property type="gene ID" value="HpaG801804"/>
</dbReference>
<reference evidence="2" key="2">
    <citation type="submission" date="2015-06" db="UniProtKB">
        <authorList>
            <consortium name="EnsemblProtists"/>
        </authorList>
    </citation>
    <scope>IDENTIFICATION</scope>
    <source>
        <strain evidence="2">Emoy2</strain>
    </source>
</reference>
<dbReference type="HOGENOM" id="CLU_2927535_0_0_1"/>
<keyword evidence="3" id="KW-1185">Reference proteome</keyword>
<proteinExistence type="predicted"/>
<keyword evidence="1" id="KW-1133">Transmembrane helix</keyword>
<feature type="transmembrane region" description="Helical" evidence="1">
    <location>
        <begin position="12"/>
        <end position="34"/>
    </location>
</feature>
<evidence type="ECO:0000313" key="3">
    <source>
        <dbReference type="Proteomes" id="UP000011713"/>
    </source>
</evidence>
<dbReference type="VEuPathDB" id="FungiDB:HpaG801804"/>
<dbReference type="InParanoid" id="M4B6A3"/>
<name>M4B6A3_HYAAE</name>
<dbReference type="EMBL" id="JH598543">
    <property type="status" value="NOT_ANNOTATED_CDS"/>
    <property type="molecule type" value="Genomic_DNA"/>
</dbReference>
<dbReference type="Proteomes" id="UP000011713">
    <property type="component" value="Unassembled WGS sequence"/>
</dbReference>
<evidence type="ECO:0000313" key="2">
    <source>
        <dbReference type="EnsemblProtists" id="HpaP801804"/>
    </source>
</evidence>
<reference evidence="3" key="1">
    <citation type="journal article" date="2010" name="Science">
        <title>Signatures of adaptation to obligate biotrophy in the Hyaloperonospora arabidopsidis genome.</title>
        <authorList>
            <person name="Baxter L."/>
            <person name="Tripathy S."/>
            <person name="Ishaque N."/>
            <person name="Boot N."/>
            <person name="Cabral A."/>
            <person name="Kemen E."/>
            <person name="Thines M."/>
            <person name="Ah-Fong A."/>
            <person name="Anderson R."/>
            <person name="Badejoko W."/>
            <person name="Bittner-Eddy P."/>
            <person name="Boore J.L."/>
            <person name="Chibucos M.C."/>
            <person name="Coates M."/>
            <person name="Dehal P."/>
            <person name="Delehaunty K."/>
            <person name="Dong S."/>
            <person name="Downton P."/>
            <person name="Dumas B."/>
            <person name="Fabro G."/>
            <person name="Fronick C."/>
            <person name="Fuerstenberg S.I."/>
            <person name="Fulton L."/>
            <person name="Gaulin E."/>
            <person name="Govers F."/>
            <person name="Hughes L."/>
            <person name="Humphray S."/>
            <person name="Jiang R.H."/>
            <person name="Judelson H."/>
            <person name="Kamoun S."/>
            <person name="Kyung K."/>
            <person name="Meijer H."/>
            <person name="Minx P."/>
            <person name="Morris P."/>
            <person name="Nelson J."/>
            <person name="Phuntumart V."/>
            <person name="Qutob D."/>
            <person name="Rehmany A."/>
            <person name="Rougon-Cardoso A."/>
            <person name="Ryden P."/>
            <person name="Torto-Alalibo T."/>
            <person name="Studholme D."/>
            <person name="Wang Y."/>
            <person name="Win J."/>
            <person name="Wood J."/>
            <person name="Clifton S.W."/>
            <person name="Rogers J."/>
            <person name="Van den Ackerveken G."/>
            <person name="Jones J.D."/>
            <person name="McDowell J.M."/>
            <person name="Beynon J."/>
            <person name="Tyler B.M."/>
        </authorList>
    </citation>
    <scope>NUCLEOTIDE SEQUENCE [LARGE SCALE GENOMIC DNA]</scope>
    <source>
        <strain evidence="3">Emoy2</strain>
    </source>
</reference>
<evidence type="ECO:0000256" key="1">
    <source>
        <dbReference type="SAM" id="Phobius"/>
    </source>
</evidence>
<keyword evidence="1" id="KW-0472">Membrane</keyword>
<keyword evidence="1" id="KW-0812">Transmembrane</keyword>